<keyword evidence="4" id="KW-1185">Reference proteome</keyword>
<dbReference type="Gene3D" id="1.10.167.10">
    <property type="entry name" value="Regulator of G-protein Signalling 4, domain 2"/>
    <property type="match status" value="1"/>
</dbReference>
<accession>A0A238FJS6</accession>
<dbReference type="InterPro" id="IPR044926">
    <property type="entry name" value="RGS_subdomain_2"/>
</dbReference>
<feature type="compositionally biased region" description="Low complexity" evidence="1">
    <location>
        <begin position="1"/>
        <end position="12"/>
    </location>
</feature>
<feature type="compositionally biased region" description="Low complexity" evidence="1">
    <location>
        <begin position="337"/>
        <end position="353"/>
    </location>
</feature>
<feature type="transmembrane region" description="Helical" evidence="2">
    <location>
        <begin position="265"/>
        <end position="287"/>
    </location>
</feature>
<keyword evidence="2" id="KW-0472">Membrane</keyword>
<keyword evidence="2" id="KW-0812">Transmembrane</keyword>
<dbReference type="EMBL" id="FMSP01000020">
    <property type="protein sequence ID" value="SCV74042.1"/>
    <property type="molecule type" value="Genomic_DNA"/>
</dbReference>
<dbReference type="Proteomes" id="UP000198372">
    <property type="component" value="Unassembled WGS sequence"/>
</dbReference>
<dbReference type="OrthoDB" id="3232309at2759"/>
<evidence type="ECO:0000313" key="3">
    <source>
        <dbReference type="EMBL" id="SCV74042.1"/>
    </source>
</evidence>
<feature type="region of interest" description="Disordered" evidence="1">
    <location>
        <begin position="325"/>
        <end position="356"/>
    </location>
</feature>
<evidence type="ECO:0000313" key="4">
    <source>
        <dbReference type="Proteomes" id="UP000198372"/>
    </source>
</evidence>
<feature type="transmembrane region" description="Helical" evidence="2">
    <location>
        <begin position="230"/>
        <end position="253"/>
    </location>
</feature>
<organism evidence="3 4">
    <name type="scientific">Microbotryum intermedium</name>
    <dbReference type="NCBI Taxonomy" id="269621"/>
    <lineage>
        <taxon>Eukaryota</taxon>
        <taxon>Fungi</taxon>
        <taxon>Dikarya</taxon>
        <taxon>Basidiomycota</taxon>
        <taxon>Pucciniomycotina</taxon>
        <taxon>Microbotryomycetes</taxon>
        <taxon>Microbotryales</taxon>
        <taxon>Microbotryaceae</taxon>
        <taxon>Microbotryum</taxon>
    </lineage>
</organism>
<dbReference type="PANTHER" id="PTHR39466">
    <property type="entry name" value="RGS DOMAIN-CONTAINING PROTEIN"/>
    <property type="match status" value="1"/>
</dbReference>
<keyword evidence="2" id="KW-1133">Transmembrane helix</keyword>
<feature type="region of interest" description="Disordered" evidence="1">
    <location>
        <begin position="1"/>
        <end position="23"/>
    </location>
</feature>
<reference evidence="4" key="1">
    <citation type="submission" date="2016-09" db="EMBL/GenBank/DDBJ databases">
        <authorList>
            <person name="Jeantristanb JTB J.-T."/>
            <person name="Ricardo R."/>
        </authorList>
    </citation>
    <scope>NUCLEOTIDE SEQUENCE [LARGE SCALE GENOMIC DNA]</scope>
</reference>
<sequence>MSSESTSPTRSPGSPPLAPPKGRYRLSSLLYAPNRLLHPGQRIEQERQRRASSIRGIEQKFGGATAGQVRGARVKLCEVQLDDVIAGKYTPPIGLKDFEDYLCFRTKSAENLYFELWLRHYSAMYNMATPLTRSHADMLALGESYRQALDIFFSEQSPLELNVASDLSRNLDAAVKDVEQQSRADPSRESFLPPSAFAAVHHETNESLAQSFKAFLMQSSRNADRNRARFAMFLGALTWALGLIPTLVCAPLGKSRGWRALGFPLWWFGIVVLVGGLKRTCLVIYLFGDNRQLYSWELAREADVSGSSYFGSDASPTLAEMEEAKSHVSDFDSPHKSPASGSPDSDAAPPTSSRRSSGHFPDFNYFPLQRAQSLSDKSITTNATTSGGLYFAPAHLNEKVLPKSSKVWAPFTCITEPIVAQAQREIVVAGACYGIAVMVITGAICMAVPNRR</sequence>
<name>A0A238FJS6_9BASI</name>
<protein>
    <submittedName>
        <fullName evidence="3">BQ2448_6474 protein</fullName>
    </submittedName>
</protein>
<dbReference type="PANTHER" id="PTHR39466:SF1">
    <property type="entry name" value="RGS DOMAIN-CONTAINING PROTEIN"/>
    <property type="match status" value="1"/>
</dbReference>
<evidence type="ECO:0000256" key="1">
    <source>
        <dbReference type="SAM" id="MobiDB-lite"/>
    </source>
</evidence>
<proteinExistence type="predicted"/>
<feature type="compositionally biased region" description="Basic and acidic residues" evidence="1">
    <location>
        <begin position="325"/>
        <end position="335"/>
    </location>
</feature>
<feature type="transmembrane region" description="Helical" evidence="2">
    <location>
        <begin position="426"/>
        <end position="449"/>
    </location>
</feature>
<gene>
    <name evidence="3" type="ORF">BQ2448_6474</name>
</gene>
<dbReference type="STRING" id="269621.A0A238FJS6"/>
<dbReference type="AlphaFoldDB" id="A0A238FJS6"/>
<evidence type="ECO:0000256" key="2">
    <source>
        <dbReference type="SAM" id="Phobius"/>
    </source>
</evidence>